<protein>
    <submittedName>
        <fullName evidence="1">Uncharacterized protein</fullName>
    </submittedName>
</protein>
<keyword evidence="2" id="KW-1185">Reference proteome</keyword>
<accession>A0ABQ2CNR9</accession>
<reference evidence="2" key="1">
    <citation type="journal article" date="2019" name="Int. J. Syst. Evol. Microbiol.">
        <title>The Global Catalogue of Microorganisms (GCM) 10K type strain sequencing project: providing services to taxonomists for standard genome sequencing and annotation.</title>
        <authorList>
            <consortium name="The Broad Institute Genomics Platform"/>
            <consortium name="The Broad Institute Genome Sequencing Center for Infectious Disease"/>
            <person name="Wu L."/>
            <person name="Ma J."/>
        </authorList>
    </citation>
    <scope>NUCLEOTIDE SEQUENCE [LARGE SCALE GENOMIC DNA]</scope>
    <source>
        <strain evidence="2">JCM 11590</strain>
    </source>
</reference>
<organism evidence="1 2">
    <name type="scientific">Halopseudomonas pertucinogena</name>
    <dbReference type="NCBI Taxonomy" id="86175"/>
    <lineage>
        <taxon>Bacteria</taxon>
        <taxon>Pseudomonadati</taxon>
        <taxon>Pseudomonadota</taxon>
        <taxon>Gammaproteobacteria</taxon>
        <taxon>Pseudomonadales</taxon>
        <taxon>Pseudomonadaceae</taxon>
        <taxon>Halopseudomonas</taxon>
    </lineage>
</organism>
<proteinExistence type="predicted"/>
<gene>
    <name evidence="1" type="ORF">GCM10009083_08820</name>
</gene>
<dbReference type="Proteomes" id="UP000633263">
    <property type="component" value="Unassembled WGS sequence"/>
</dbReference>
<name>A0ABQ2CNR9_9GAMM</name>
<evidence type="ECO:0000313" key="1">
    <source>
        <dbReference type="EMBL" id="GGI94476.1"/>
    </source>
</evidence>
<comment type="caution">
    <text evidence="1">The sequence shown here is derived from an EMBL/GenBank/DDBJ whole genome shotgun (WGS) entry which is preliminary data.</text>
</comment>
<dbReference type="EMBL" id="BMNN01000001">
    <property type="protein sequence ID" value="GGI94476.1"/>
    <property type="molecule type" value="Genomic_DNA"/>
</dbReference>
<sequence>MICRRVMLARLKLEPSCTMPWTGMIAAGGMTTAMIASNSTPPPMPSDAVIADVTADIATSIKVASGEMPAGMSRSSRADIGGRKLRSVRGHCKGPVGVGAARAVTDAAGPLYFAFH</sequence>
<evidence type="ECO:0000313" key="2">
    <source>
        <dbReference type="Proteomes" id="UP000633263"/>
    </source>
</evidence>